<dbReference type="InterPro" id="IPR051927">
    <property type="entry name" value="Zn_Chap_cDPG_Synth"/>
</dbReference>
<dbReference type="SMART" id="SM00833">
    <property type="entry name" value="CobW_C"/>
    <property type="match status" value="1"/>
</dbReference>
<evidence type="ECO:0000256" key="5">
    <source>
        <dbReference type="ARBA" id="ARBA00045658"/>
    </source>
</evidence>
<evidence type="ECO:0000256" key="4">
    <source>
        <dbReference type="ARBA" id="ARBA00034320"/>
    </source>
</evidence>
<reference evidence="9" key="1">
    <citation type="submission" date="2016-11" db="EMBL/GenBank/DDBJ databases">
        <authorList>
            <person name="Panda P."/>
            <person name="Visnovsky S."/>
            <person name="Pitman A."/>
        </authorList>
    </citation>
    <scope>NUCLEOTIDE SEQUENCE [LARGE SCALE GENOMIC DNA]</scope>
    <source>
        <strain evidence="9">ICMP 9972</strain>
    </source>
</reference>
<sequence length="413" mass="46610">MTTALISEPLHAETRLPVTVLSGFLGAGKTTLLNHILHNRSGMRVAAIVNDMSDVNIDADDVRRQVTLQRGSDELVEMSNGCICCTLRADLLEQVSLLARQQRFDYLLIESTGISEPMPVAETFAFLDQHGFSLSELARLDTMVTVVNGENFAQQLHDHGVLDRETDQGTVQQTLSDLLIEQVEYADVILVSRADIIGETGFAALRSQLASLNPSADILPMAHGQVELARVLNTHKFDLPRLVNTPGWMQQMVQDNRPSESDTYGIDSWVFRERTPFHPGRLFAFLEQTWRNGCLLRCKGYFWMASRYTDIGMLVQSGGQFKWSYVGRWWHFIDRAEWPQDDYRRQGIVDKWQEQTGDCRQEIVFIGKDIDWGALKTALEACLLTLSEINAGPSVWLSLTGTEAFDARVVEQR</sequence>
<keyword evidence="2" id="KW-0378">Hydrolase</keyword>
<evidence type="ECO:0000313" key="8">
    <source>
        <dbReference type="EMBL" id="ONK04803.1"/>
    </source>
</evidence>
<organism evidence="8 9">
    <name type="scientific">Pectobacterium actinidiae</name>
    <dbReference type="NCBI Taxonomy" id="1507808"/>
    <lineage>
        <taxon>Bacteria</taxon>
        <taxon>Pseudomonadati</taxon>
        <taxon>Pseudomonadota</taxon>
        <taxon>Gammaproteobacteria</taxon>
        <taxon>Enterobacterales</taxon>
        <taxon>Pectobacteriaceae</taxon>
        <taxon>Pectobacterium</taxon>
    </lineage>
</organism>
<comment type="caution">
    <text evidence="8">The sequence shown here is derived from an EMBL/GenBank/DDBJ whole genome shotgun (WGS) entry which is preliminary data.</text>
</comment>
<dbReference type="GO" id="GO:0000166">
    <property type="term" value="F:nucleotide binding"/>
    <property type="evidence" value="ECO:0007669"/>
    <property type="project" value="UniProtKB-KW"/>
</dbReference>
<dbReference type="Gene3D" id="3.30.1220.10">
    <property type="entry name" value="CobW-like, C-terminal domain"/>
    <property type="match status" value="1"/>
</dbReference>
<comment type="function">
    <text evidence="5">Zinc chaperone that directly transfers zinc cofactor to target proteins, thereby activating them. Zinc is transferred from the CXCC motif in the GTPase domain to the zinc binding site in target proteins in a process requiring GTP hydrolysis.</text>
</comment>
<protein>
    <submittedName>
        <fullName evidence="8">GTP-binding protein</fullName>
    </submittedName>
</protein>
<dbReference type="RefSeq" id="WP_052201391.1">
    <property type="nucleotide sequence ID" value="NZ_JRMH01000002.1"/>
</dbReference>
<dbReference type="InterPro" id="IPR036627">
    <property type="entry name" value="CobW-likC_sf"/>
</dbReference>
<comment type="catalytic activity">
    <reaction evidence="6">
        <text>GTP + H2O = GDP + phosphate + H(+)</text>
        <dbReference type="Rhea" id="RHEA:19669"/>
        <dbReference type="ChEBI" id="CHEBI:15377"/>
        <dbReference type="ChEBI" id="CHEBI:15378"/>
        <dbReference type="ChEBI" id="CHEBI:37565"/>
        <dbReference type="ChEBI" id="CHEBI:43474"/>
        <dbReference type="ChEBI" id="CHEBI:58189"/>
    </reaction>
    <physiologicalReaction direction="left-to-right" evidence="6">
        <dbReference type="Rhea" id="RHEA:19670"/>
    </physiologicalReaction>
</comment>
<comment type="similarity">
    <text evidence="4">Belongs to the SIMIBI class G3E GTPase family. ZNG1 subfamily.</text>
</comment>
<dbReference type="Pfam" id="PF02492">
    <property type="entry name" value="cobW"/>
    <property type="match status" value="1"/>
</dbReference>
<dbReference type="Pfam" id="PF07683">
    <property type="entry name" value="CobW_C"/>
    <property type="match status" value="1"/>
</dbReference>
<dbReference type="PANTHER" id="PTHR43603:SF1">
    <property type="entry name" value="ZINC-REGULATED GTPASE METALLOPROTEIN ACTIVATOR 1"/>
    <property type="match status" value="1"/>
</dbReference>
<dbReference type="Gene3D" id="3.40.50.300">
    <property type="entry name" value="P-loop containing nucleotide triphosphate hydrolases"/>
    <property type="match status" value="1"/>
</dbReference>
<dbReference type="SUPFAM" id="SSF52540">
    <property type="entry name" value="P-loop containing nucleoside triphosphate hydrolases"/>
    <property type="match status" value="1"/>
</dbReference>
<evidence type="ECO:0000259" key="7">
    <source>
        <dbReference type="SMART" id="SM00833"/>
    </source>
</evidence>
<evidence type="ECO:0000256" key="1">
    <source>
        <dbReference type="ARBA" id="ARBA00022741"/>
    </source>
</evidence>
<dbReference type="InterPro" id="IPR011629">
    <property type="entry name" value="CobW-like_C"/>
</dbReference>
<accession>A0A1V2R2C7</accession>
<proteinExistence type="inferred from homology"/>
<evidence type="ECO:0000313" key="9">
    <source>
        <dbReference type="Proteomes" id="UP000189286"/>
    </source>
</evidence>
<dbReference type="AlphaFoldDB" id="A0A1V2R2C7"/>
<dbReference type="GO" id="GO:0016787">
    <property type="term" value="F:hydrolase activity"/>
    <property type="evidence" value="ECO:0007669"/>
    <property type="project" value="UniProtKB-KW"/>
</dbReference>
<dbReference type="InterPro" id="IPR003495">
    <property type="entry name" value="CobW/HypB/UreG_nucleotide-bd"/>
</dbReference>
<dbReference type="EMBL" id="MPUJ01000008">
    <property type="protein sequence ID" value="ONK04803.1"/>
    <property type="molecule type" value="Genomic_DNA"/>
</dbReference>
<keyword evidence="1" id="KW-0547">Nucleotide-binding</keyword>
<keyword evidence="3" id="KW-0143">Chaperone</keyword>
<feature type="domain" description="CobW C-terminal" evidence="7">
    <location>
        <begin position="266"/>
        <end position="383"/>
    </location>
</feature>
<evidence type="ECO:0000256" key="6">
    <source>
        <dbReference type="ARBA" id="ARBA00049117"/>
    </source>
</evidence>
<dbReference type="CDD" id="cd03112">
    <property type="entry name" value="CobW-like"/>
    <property type="match status" value="1"/>
</dbReference>
<dbReference type="Proteomes" id="UP000189286">
    <property type="component" value="Unassembled WGS sequence"/>
</dbReference>
<evidence type="ECO:0000256" key="3">
    <source>
        <dbReference type="ARBA" id="ARBA00023186"/>
    </source>
</evidence>
<name>A0A1V2R2C7_9GAMM</name>
<dbReference type="OrthoDB" id="9808822at2"/>
<dbReference type="PANTHER" id="PTHR43603">
    <property type="entry name" value="COBW DOMAIN-CONTAINING PROTEIN DDB_G0274527"/>
    <property type="match status" value="1"/>
</dbReference>
<gene>
    <name evidence="8" type="ORF">BSK71_14395</name>
</gene>
<dbReference type="InterPro" id="IPR027417">
    <property type="entry name" value="P-loop_NTPase"/>
</dbReference>
<evidence type="ECO:0000256" key="2">
    <source>
        <dbReference type="ARBA" id="ARBA00022801"/>
    </source>
</evidence>